<keyword evidence="3" id="KW-1185">Reference proteome</keyword>
<keyword evidence="1" id="KW-0732">Signal</keyword>
<name>A0ABU0FXZ8_9BACI</name>
<dbReference type="PROSITE" id="PS51257">
    <property type="entry name" value="PROKAR_LIPOPROTEIN"/>
    <property type="match status" value="1"/>
</dbReference>
<evidence type="ECO:0000256" key="1">
    <source>
        <dbReference type="SAM" id="SignalP"/>
    </source>
</evidence>
<proteinExistence type="predicted"/>
<comment type="caution">
    <text evidence="2">The sequence shown here is derived from an EMBL/GenBank/DDBJ whole genome shotgun (WGS) entry which is preliminary data.</text>
</comment>
<organism evidence="2 3">
    <name type="scientific">Mesobacillus stamsii</name>
    <dbReference type="NCBI Taxonomy" id="225347"/>
    <lineage>
        <taxon>Bacteria</taxon>
        <taxon>Bacillati</taxon>
        <taxon>Bacillota</taxon>
        <taxon>Bacilli</taxon>
        <taxon>Bacillales</taxon>
        <taxon>Bacillaceae</taxon>
        <taxon>Mesobacillus</taxon>
    </lineage>
</organism>
<sequence>MKSLSFIFVAAFLFLTASCNSGNNSDKLKLNEDRNQVVFFSDEKNYKQESSYYDAIIELKQKYPIVFDKIVVIPAANANQYDNLLKEKRFPAILIVHRDQVLANVNGSATKEQIIEAISAVLTNDSENTKQ</sequence>
<dbReference type="EMBL" id="JAUSUN010000021">
    <property type="protein sequence ID" value="MDQ0414817.1"/>
    <property type="molecule type" value="Genomic_DNA"/>
</dbReference>
<reference evidence="2 3" key="1">
    <citation type="submission" date="2023-07" db="EMBL/GenBank/DDBJ databases">
        <title>Genomic Encyclopedia of Type Strains, Phase IV (KMG-IV): sequencing the most valuable type-strain genomes for metagenomic binning, comparative biology and taxonomic classification.</title>
        <authorList>
            <person name="Goeker M."/>
        </authorList>
    </citation>
    <scope>NUCLEOTIDE SEQUENCE [LARGE SCALE GENOMIC DNA]</scope>
    <source>
        <strain evidence="2 3">DSM 19598</strain>
    </source>
</reference>
<accession>A0ABU0FXZ8</accession>
<protein>
    <recommendedName>
        <fullName evidence="4">Small peptidoglycan-associated lipoprotein</fullName>
    </recommendedName>
</protein>
<dbReference type="RefSeq" id="WP_307192265.1">
    <property type="nucleotide sequence ID" value="NZ_JAUSUN010000021.1"/>
</dbReference>
<feature type="chain" id="PRO_5046824370" description="Small peptidoglycan-associated lipoprotein" evidence="1">
    <location>
        <begin position="22"/>
        <end position="131"/>
    </location>
</feature>
<feature type="signal peptide" evidence="1">
    <location>
        <begin position="1"/>
        <end position="21"/>
    </location>
</feature>
<evidence type="ECO:0000313" key="2">
    <source>
        <dbReference type="EMBL" id="MDQ0414817.1"/>
    </source>
</evidence>
<evidence type="ECO:0008006" key="4">
    <source>
        <dbReference type="Google" id="ProtNLM"/>
    </source>
</evidence>
<dbReference type="Proteomes" id="UP001242313">
    <property type="component" value="Unassembled WGS sequence"/>
</dbReference>
<gene>
    <name evidence="2" type="ORF">J2S25_003027</name>
</gene>
<evidence type="ECO:0000313" key="3">
    <source>
        <dbReference type="Proteomes" id="UP001242313"/>
    </source>
</evidence>